<proteinExistence type="predicted"/>
<dbReference type="EMBL" id="JAMGZK010000050">
    <property type="protein sequence ID" value="MCU6665325.1"/>
    <property type="molecule type" value="Genomic_DNA"/>
</dbReference>
<dbReference type="RefSeq" id="WP_271282911.1">
    <property type="nucleotide sequence ID" value="NZ_JAMGZK010000050.1"/>
</dbReference>
<dbReference type="NCBIfam" id="NF007853">
    <property type="entry name" value="PRK10562.1"/>
    <property type="match status" value="1"/>
</dbReference>
<feature type="domain" description="N-acetyltransferase" evidence="3">
    <location>
        <begin position="1"/>
        <end position="143"/>
    </location>
</feature>
<comment type="caution">
    <text evidence="4">The sequence shown here is derived from an EMBL/GenBank/DDBJ whole genome shotgun (WGS) entry which is preliminary data.</text>
</comment>
<dbReference type="GO" id="GO:0016747">
    <property type="term" value="F:acyltransferase activity, transferring groups other than amino-acyl groups"/>
    <property type="evidence" value="ECO:0007669"/>
    <property type="project" value="InterPro"/>
</dbReference>
<dbReference type="Proteomes" id="UP001063816">
    <property type="component" value="Unassembled WGS sequence"/>
</dbReference>
<dbReference type="Gene3D" id="3.40.630.30">
    <property type="match status" value="1"/>
</dbReference>
<dbReference type="InterPro" id="IPR016181">
    <property type="entry name" value="Acyl_CoA_acyltransferase"/>
</dbReference>
<keyword evidence="1 4" id="KW-0808">Transferase</keyword>
<dbReference type="InterPro" id="IPR000182">
    <property type="entry name" value="GNAT_dom"/>
</dbReference>
<dbReference type="Pfam" id="PF13673">
    <property type="entry name" value="Acetyltransf_10"/>
    <property type="match status" value="1"/>
</dbReference>
<accession>A0A9J6QA63</accession>
<reference evidence="4" key="1">
    <citation type="submission" date="2022-05" db="EMBL/GenBank/DDBJ databases">
        <title>Description of a novel species of Leclercia; Leclercia tamurae and the Proposal for a Novel Genus Silvania gen. nov. Containing Two Novel Species Silvania hatchlandensis sp. nov. and Silvania confinis sp. nov. Isolated from the Rhizosphere of Oak.</title>
        <authorList>
            <person name="Maddock D.W."/>
            <person name="Brady C.L."/>
            <person name="Denman S."/>
            <person name="Arnold D."/>
        </authorList>
    </citation>
    <scope>NUCLEOTIDE SEQUENCE</scope>
    <source>
        <strain evidence="4">H19S6</strain>
    </source>
</reference>
<evidence type="ECO:0000256" key="2">
    <source>
        <dbReference type="ARBA" id="ARBA00023315"/>
    </source>
</evidence>
<keyword evidence="2 4" id="KW-0012">Acyltransferase</keyword>
<evidence type="ECO:0000259" key="3">
    <source>
        <dbReference type="PROSITE" id="PS51186"/>
    </source>
</evidence>
<evidence type="ECO:0000313" key="4">
    <source>
        <dbReference type="EMBL" id="MCU6665325.1"/>
    </source>
</evidence>
<dbReference type="CDD" id="cd04301">
    <property type="entry name" value="NAT_SF"/>
    <property type="match status" value="1"/>
</dbReference>
<sequence>MIRKGLNDDLEPLLELWLESTTFAHPFIDAQYWQESEAIVRDVYLPSAETWVWEEAGQLRGFISVMQSMFVGALFVDPAFAGRGIGHALINHVQQRYPSLSLEVYQKNSRAVNFYHAQGFRIENSAWQEETHHPTWLMSWQADQMPSE</sequence>
<name>A0A9J6QA63_9ENTR</name>
<dbReference type="EC" id="2.3.1.-" evidence="4"/>
<dbReference type="PANTHER" id="PTHR43800">
    <property type="entry name" value="PEPTIDYL-LYSINE N-ACETYLTRANSFERASE YJAB"/>
    <property type="match status" value="1"/>
</dbReference>
<dbReference type="AlphaFoldDB" id="A0A9J6QA63"/>
<dbReference type="PANTHER" id="PTHR43800:SF1">
    <property type="entry name" value="PEPTIDYL-LYSINE N-ACETYLTRANSFERASE YJAB"/>
    <property type="match status" value="1"/>
</dbReference>
<protein>
    <submittedName>
        <fullName evidence="4">N-acetyltransferase</fullName>
        <ecNumber evidence="4">2.3.1.-</ecNumber>
    </submittedName>
</protein>
<gene>
    <name evidence="4" type="ORF">M8014_13350</name>
</gene>
<dbReference type="PROSITE" id="PS51186">
    <property type="entry name" value="GNAT"/>
    <property type="match status" value="1"/>
</dbReference>
<organism evidence="4 5">
    <name type="scientific">Silvania hatchlandensis</name>
    <dbReference type="NCBI Taxonomy" id="2926469"/>
    <lineage>
        <taxon>Bacteria</taxon>
        <taxon>Pseudomonadati</taxon>
        <taxon>Pseudomonadota</taxon>
        <taxon>Gammaproteobacteria</taxon>
        <taxon>Enterobacterales</taxon>
        <taxon>Enterobacteriaceae</taxon>
        <taxon>Silvania</taxon>
    </lineage>
</organism>
<evidence type="ECO:0000256" key="1">
    <source>
        <dbReference type="ARBA" id="ARBA00022679"/>
    </source>
</evidence>
<evidence type="ECO:0000313" key="5">
    <source>
        <dbReference type="Proteomes" id="UP001063816"/>
    </source>
</evidence>
<dbReference type="SUPFAM" id="SSF55729">
    <property type="entry name" value="Acyl-CoA N-acyltransferases (Nat)"/>
    <property type="match status" value="1"/>
</dbReference>
<keyword evidence="5" id="KW-1185">Reference proteome</keyword>